<dbReference type="PANTHER" id="PTHR45947:SF3">
    <property type="entry name" value="SULFOQUINOVOSYL TRANSFERASE SQD2"/>
    <property type="match status" value="1"/>
</dbReference>
<feature type="domain" description="Glycosyl transferase family 1" evidence="1">
    <location>
        <begin position="253"/>
        <end position="384"/>
    </location>
</feature>
<evidence type="ECO:0000313" key="3">
    <source>
        <dbReference type="Proteomes" id="UP000284366"/>
    </source>
</evidence>
<dbReference type="InterPro" id="IPR050194">
    <property type="entry name" value="Glycosyltransferase_grp1"/>
</dbReference>
<name>A0A412Y595_9BACE</name>
<proteinExistence type="predicted"/>
<dbReference type="Gene3D" id="3.40.50.2000">
    <property type="entry name" value="Glycogen Phosphorylase B"/>
    <property type="match status" value="2"/>
</dbReference>
<dbReference type="SUPFAM" id="SSF53756">
    <property type="entry name" value="UDP-Glycosyltransferase/glycogen phosphorylase"/>
    <property type="match status" value="1"/>
</dbReference>
<dbReference type="EMBL" id="QRZG01000019">
    <property type="protein sequence ID" value="RGV52606.1"/>
    <property type="molecule type" value="Genomic_DNA"/>
</dbReference>
<dbReference type="Pfam" id="PF00534">
    <property type="entry name" value="Glycos_transf_1"/>
    <property type="match status" value="1"/>
</dbReference>
<dbReference type="AlphaFoldDB" id="A0A412Y595"/>
<dbReference type="Proteomes" id="UP000284366">
    <property type="component" value="Unassembled WGS sequence"/>
</dbReference>
<organism evidence="2 3">
    <name type="scientific">Bacteroides clarus</name>
    <dbReference type="NCBI Taxonomy" id="626929"/>
    <lineage>
        <taxon>Bacteria</taxon>
        <taxon>Pseudomonadati</taxon>
        <taxon>Bacteroidota</taxon>
        <taxon>Bacteroidia</taxon>
        <taxon>Bacteroidales</taxon>
        <taxon>Bacteroidaceae</taxon>
        <taxon>Bacteroides</taxon>
    </lineage>
</organism>
<dbReference type="GO" id="GO:0016757">
    <property type="term" value="F:glycosyltransferase activity"/>
    <property type="evidence" value="ECO:0007669"/>
    <property type="project" value="InterPro"/>
</dbReference>
<evidence type="ECO:0000259" key="1">
    <source>
        <dbReference type="Pfam" id="PF00534"/>
    </source>
</evidence>
<keyword evidence="2" id="KW-0808">Transferase</keyword>
<accession>A0A412Y595</accession>
<reference evidence="2 3" key="1">
    <citation type="submission" date="2018-08" db="EMBL/GenBank/DDBJ databases">
        <title>A genome reference for cultivated species of the human gut microbiota.</title>
        <authorList>
            <person name="Zou Y."/>
            <person name="Xue W."/>
            <person name="Luo G."/>
        </authorList>
    </citation>
    <scope>NUCLEOTIDE SEQUENCE [LARGE SCALE GENOMIC DNA]</scope>
    <source>
        <strain evidence="2 3">AF14-27</strain>
    </source>
</reference>
<dbReference type="PANTHER" id="PTHR45947">
    <property type="entry name" value="SULFOQUINOVOSYL TRANSFERASE SQD2"/>
    <property type="match status" value="1"/>
</dbReference>
<comment type="caution">
    <text evidence="2">The sequence shown here is derived from an EMBL/GenBank/DDBJ whole genome shotgun (WGS) entry which is preliminary data.</text>
</comment>
<gene>
    <name evidence="2" type="ORF">DWW09_11665</name>
</gene>
<protein>
    <submittedName>
        <fullName evidence="2">Glycosyltransferase family 1 protein</fullName>
    </submittedName>
</protein>
<evidence type="ECO:0000313" key="2">
    <source>
        <dbReference type="EMBL" id="RGV52606.1"/>
    </source>
</evidence>
<sequence>MRVLWLATCESFYDYVVSNSNFSTDSEGGWYTGLHQAIQSYDTEHTIKLGVAFTCTRKVPDKAVIDDCTYYPLKPEKESYIQRLMYLWGGYKKTKKPWQSRITQIIEDFKPDLIHFFGIESQMAYYLLNLNIPYVVNILGVLTPYYNTFFPINMNSYSVLIHNHSFKELILNNQIRFAYKTMGIRTIYEKELLSHCKNLAGRTEWDQQIANIFAPQAQYYIINEILRPAFYRSRKWKYQQRTRIEIVSTISENTYKGFDLILKAASLMMQLNIPFRWRVIGISQENKFMHFFEKHYDIIAQNNGIELLGRVKSKQLVQTLLDADLFIHPSYIDNSPNSVCEAQYLGIPVIACYVGGVPTLIEHGKSGWLVPTNAPYEIAYLVKNYHKLPIESISTYEIKIAEQRHNPQKIYQEALVCYQSILNNQNK</sequence>
<dbReference type="RefSeq" id="WP_118047209.1">
    <property type="nucleotide sequence ID" value="NZ_JAQCUW010000038.1"/>
</dbReference>
<dbReference type="InterPro" id="IPR001296">
    <property type="entry name" value="Glyco_trans_1"/>
</dbReference>